<comment type="caution">
    <text evidence="1">The sequence shown here is derived from an EMBL/GenBank/DDBJ whole genome shotgun (WGS) entry which is preliminary data.</text>
</comment>
<dbReference type="Proteomes" id="UP001500016">
    <property type="component" value="Unassembled WGS sequence"/>
</dbReference>
<organism evidence="1 2">
    <name type="scientific">Streptomyces albiaxialis</name>
    <dbReference type="NCBI Taxonomy" id="329523"/>
    <lineage>
        <taxon>Bacteria</taxon>
        <taxon>Bacillati</taxon>
        <taxon>Actinomycetota</taxon>
        <taxon>Actinomycetes</taxon>
        <taxon>Kitasatosporales</taxon>
        <taxon>Streptomycetaceae</taxon>
        <taxon>Streptomyces</taxon>
    </lineage>
</organism>
<gene>
    <name evidence="1" type="ORF">GCM10009801_10160</name>
</gene>
<reference evidence="2" key="1">
    <citation type="journal article" date="2019" name="Int. J. Syst. Evol. Microbiol.">
        <title>The Global Catalogue of Microorganisms (GCM) 10K type strain sequencing project: providing services to taxonomists for standard genome sequencing and annotation.</title>
        <authorList>
            <consortium name="The Broad Institute Genomics Platform"/>
            <consortium name="The Broad Institute Genome Sequencing Center for Infectious Disease"/>
            <person name="Wu L."/>
            <person name="Ma J."/>
        </authorList>
    </citation>
    <scope>NUCLEOTIDE SEQUENCE [LARGE SCALE GENOMIC DNA]</scope>
    <source>
        <strain evidence="2">JCM 15478</strain>
    </source>
</reference>
<dbReference type="Pfam" id="PF14433">
    <property type="entry name" value="SUKH-3"/>
    <property type="match status" value="1"/>
</dbReference>
<keyword evidence="2" id="KW-1185">Reference proteome</keyword>
<dbReference type="InterPro" id="IPR025850">
    <property type="entry name" value="SUKH-3"/>
</dbReference>
<dbReference type="RefSeq" id="WP_344524437.1">
    <property type="nucleotide sequence ID" value="NZ_BAAAPE010000002.1"/>
</dbReference>
<dbReference type="EMBL" id="BAAAPE010000002">
    <property type="protein sequence ID" value="GAA2065110.1"/>
    <property type="molecule type" value="Genomic_DNA"/>
</dbReference>
<proteinExistence type="predicted"/>
<sequence>MTDFPRSAHAELARAGWHPGRRAPLEGIRPELAMEGHSLTRAAEEFLAEYAGLRMKVRDPASGAAADSFDFDAVGASSIPAHNVRRYEAALGESLTPVGSAFGEVMTLLVSGSGAMYAVLDATLLHVGDDAAEAITVLCGNGELREVGGVNWD</sequence>
<accession>A0ABP5H532</accession>
<evidence type="ECO:0008006" key="3">
    <source>
        <dbReference type="Google" id="ProtNLM"/>
    </source>
</evidence>
<name>A0ABP5H532_9ACTN</name>
<evidence type="ECO:0000313" key="2">
    <source>
        <dbReference type="Proteomes" id="UP001500016"/>
    </source>
</evidence>
<protein>
    <recommendedName>
        <fullName evidence="3">SUKH-3 domain containing protein</fullName>
    </recommendedName>
</protein>
<evidence type="ECO:0000313" key="1">
    <source>
        <dbReference type="EMBL" id="GAA2065110.1"/>
    </source>
</evidence>